<feature type="region of interest" description="Disordered" evidence="7">
    <location>
        <begin position="86"/>
        <end position="105"/>
    </location>
</feature>
<dbReference type="GO" id="GO:0019843">
    <property type="term" value="F:rRNA binding"/>
    <property type="evidence" value="ECO:0007669"/>
    <property type="project" value="UniProtKB-KW"/>
</dbReference>
<dbReference type="Proteomes" id="UP000027195">
    <property type="component" value="Unassembled WGS sequence"/>
</dbReference>
<proteinExistence type="inferred from homology"/>
<feature type="compositionally biased region" description="Acidic residues" evidence="7">
    <location>
        <begin position="215"/>
        <end position="226"/>
    </location>
</feature>
<dbReference type="InterPro" id="IPR002942">
    <property type="entry name" value="S4_RNA-bd"/>
</dbReference>
<evidence type="ECO:0000256" key="2">
    <source>
        <dbReference type="ARBA" id="ARBA00022730"/>
    </source>
</evidence>
<dbReference type="EMBL" id="KL198065">
    <property type="protein sequence ID" value="KDQ10724.1"/>
    <property type="molecule type" value="Genomic_DNA"/>
</dbReference>
<dbReference type="Gene3D" id="3.10.290.10">
    <property type="entry name" value="RNA-binding S4 domain"/>
    <property type="match status" value="1"/>
</dbReference>
<feature type="region of interest" description="Disordered" evidence="7">
    <location>
        <begin position="215"/>
        <end position="266"/>
    </location>
</feature>
<dbReference type="FunCoup" id="A0A067M581">
    <property type="interactions" value="40"/>
</dbReference>
<protein>
    <recommendedName>
        <fullName evidence="8">RNA-binding S4 domain-containing protein</fullName>
    </recommendedName>
</protein>
<feature type="compositionally biased region" description="Low complexity" evidence="7">
    <location>
        <begin position="227"/>
        <end position="238"/>
    </location>
</feature>
<evidence type="ECO:0000256" key="7">
    <source>
        <dbReference type="SAM" id="MobiDB-lite"/>
    </source>
</evidence>
<dbReference type="PROSITE" id="PS00632">
    <property type="entry name" value="RIBOSOMAL_S4"/>
    <property type="match status" value="1"/>
</dbReference>
<evidence type="ECO:0000256" key="4">
    <source>
        <dbReference type="ARBA" id="ARBA00022980"/>
    </source>
</evidence>
<accession>A0A067M581</accession>
<feature type="domain" description="RNA-binding S4" evidence="8">
    <location>
        <begin position="151"/>
        <end position="215"/>
    </location>
</feature>
<gene>
    <name evidence="9" type="ORF">BOTBODRAFT_178001</name>
</gene>
<comment type="similarity">
    <text evidence="1">Belongs to the universal ribosomal protein uS4 family.</text>
</comment>
<keyword evidence="5" id="KW-0687">Ribonucleoprotein</keyword>
<evidence type="ECO:0000313" key="9">
    <source>
        <dbReference type="EMBL" id="KDQ10724.1"/>
    </source>
</evidence>
<dbReference type="STRING" id="930990.A0A067M581"/>
<reference evidence="10" key="1">
    <citation type="journal article" date="2014" name="Proc. Natl. Acad. Sci. U.S.A.">
        <title>Extensive sampling of basidiomycete genomes demonstrates inadequacy of the white-rot/brown-rot paradigm for wood decay fungi.</title>
        <authorList>
            <person name="Riley R."/>
            <person name="Salamov A.A."/>
            <person name="Brown D.W."/>
            <person name="Nagy L.G."/>
            <person name="Floudas D."/>
            <person name="Held B.W."/>
            <person name="Levasseur A."/>
            <person name="Lombard V."/>
            <person name="Morin E."/>
            <person name="Otillar R."/>
            <person name="Lindquist E.A."/>
            <person name="Sun H."/>
            <person name="LaButti K.M."/>
            <person name="Schmutz J."/>
            <person name="Jabbour D."/>
            <person name="Luo H."/>
            <person name="Baker S.E."/>
            <person name="Pisabarro A.G."/>
            <person name="Walton J.D."/>
            <person name="Blanchette R.A."/>
            <person name="Henrissat B."/>
            <person name="Martin F."/>
            <person name="Cullen D."/>
            <person name="Hibbett D.S."/>
            <person name="Grigoriev I.V."/>
        </authorList>
    </citation>
    <scope>NUCLEOTIDE SEQUENCE [LARGE SCALE GENOMIC DNA]</scope>
    <source>
        <strain evidence="10">FD-172 SS1</strain>
    </source>
</reference>
<name>A0A067M581_BOTB1</name>
<feature type="compositionally biased region" description="Basic and acidic residues" evidence="7">
    <location>
        <begin position="239"/>
        <end position="262"/>
    </location>
</feature>
<dbReference type="PANTHER" id="PTHR11831">
    <property type="entry name" value="30S 40S RIBOSOMAL PROTEIN"/>
    <property type="match status" value="1"/>
</dbReference>
<dbReference type="OrthoDB" id="3356781at2759"/>
<dbReference type="AlphaFoldDB" id="A0A067M581"/>
<keyword evidence="4" id="KW-0689">Ribosomal protein</keyword>
<dbReference type="GO" id="GO:0005763">
    <property type="term" value="C:mitochondrial small ribosomal subunit"/>
    <property type="evidence" value="ECO:0007669"/>
    <property type="project" value="TreeGrafter"/>
</dbReference>
<keyword evidence="2 6" id="KW-0699">rRNA-binding</keyword>
<evidence type="ECO:0000256" key="6">
    <source>
        <dbReference type="PROSITE-ProRule" id="PRU00182"/>
    </source>
</evidence>
<keyword evidence="3 6" id="KW-0694">RNA-binding</keyword>
<dbReference type="InterPro" id="IPR022801">
    <property type="entry name" value="Ribosomal_uS4"/>
</dbReference>
<dbReference type="InterPro" id="IPR018079">
    <property type="entry name" value="Ribosomal_uS4_CS"/>
</dbReference>
<evidence type="ECO:0000256" key="1">
    <source>
        <dbReference type="ARBA" id="ARBA00007465"/>
    </source>
</evidence>
<dbReference type="GO" id="GO:0042274">
    <property type="term" value="P:ribosomal small subunit biogenesis"/>
    <property type="evidence" value="ECO:0007669"/>
    <property type="project" value="TreeGrafter"/>
</dbReference>
<dbReference type="SUPFAM" id="SSF55174">
    <property type="entry name" value="Alpha-L RNA-binding motif"/>
    <property type="match status" value="1"/>
</dbReference>
<dbReference type="CDD" id="cd00165">
    <property type="entry name" value="S4"/>
    <property type="match status" value="1"/>
</dbReference>
<evidence type="ECO:0000256" key="3">
    <source>
        <dbReference type="ARBA" id="ARBA00022884"/>
    </source>
</evidence>
<sequence length="347" mass="39337">MRDGNVFNLKRALPRMSWSAKNLYNLWSRSLGPLSSETNFTKSAQTLFQQRWRSKRFVRAYHGDWIGENKFKRWYLPERLPDVRPRHLSASGTSSSSGSSSSRGFASDDIYLSKWAKRDRDAKRDLRAGREAAEKAASTPVGSLMFMEVERRLDVFLFRCCFATSAYQARQLVVHGKVTLNGVKHTNPNALLNPGDMVSVDPAAMPLLRIRQVEEEAQVEEKEEETTTTAETTSPSESSAKDKDQAQVEEAPAPKEPTEKKPSAPKWTLPAFAAPNLFVPAYIEPSFATCSAVYVRHPTARPGYSEIPSPYDADGEVMRFAWEWYAKHRPRMRGRKERWTSPETARA</sequence>
<evidence type="ECO:0000259" key="8">
    <source>
        <dbReference type="SMART" id="SM00363"/>
    </source>
</evidence>
<evidence type="ECO:0000256" key="5">
    <source>
        <dbReference type="ARBA" id="ARBA00023274"/>
    </source>
</evidence>
<dbReference type="PROSITE" id="PS50889">
    <property type="entry name" value="S4"/>
    <property type="match status" value="1"/>
</dbReference>
<dbReference type="InParanoid" id="A0A067M581"/>
<keyword evidence="10" id="KW-1185">Reference proteome</keyword>
<evidence type="ECO:0000313" key="10">
    <source>
        <dbReference type="Proteomes" id="UP000027195"/>
    </source>
</evidence>
<dbReference type="InterPro" id="IPR036986">
    <property type="entry name" value="S4_RNA-bd_sf"/>
</dbReference>
<organism evidence="9 10">
    <name type="scientific">Botryobasidium botryosum (strain FD-172 SS1)</name>
    <dbReference type="NCBI Taxonomy" id="930990"/>
    <lineage>
        <taxon>Eukaryota</taxon>
        <taxon>Fungi</taxon>
        <taxon>Dikarya</taxon>
        <taxon>Basidiomycota</taxon>
        <taxon>Agaricomycotina</taxon>
        <taxon>Agaricomycetes</taxon>
        <taxon>Cantharellales</taxon>
        <taxon>Botryobasidiaceae</taxon>
        <taxon>Botryobasidium</taxon>
    </lineage>
</organism>
<feature type="compositionally biased region" description="Low complexity" evidence="7">
    <location>
        <begin position="89"/>
        <end position="105"/>
    </location>
</feature>
<dbReference type="PANTHER" id="PTHR11831:SF4">
    <property type="entry name" value="SMALL RIBOSOMAL SUBUNIT PROTEIN US4M"/>
    <property type="match status" value="1"/>
</dbReference>
<dbReference type="Pfam" id="PF01479">
    <property type="entry name" value="S4"/>
    <property type="match status" value="1"/>
</dbReference>
<dbReference type="HOGENOM" id="CLU_041823_0_0_1"/>
<dbReference type="GO" id="GO:0003735">
    <property type="term" value="F:structural constituent of ribosome"/>
    <property type="evidence" value="ECO:0007669"/>
    <property type="project" value="TreeGrafter"/>
</dbReference>
<dbReference type="SMART" id="SM00363">
    <property type="entry name" value="S4"/>
    <property type="match status" value="1"/>
</dbReference>